<feature type="non-terminal residue" evidence="2">
    <location>
        <position position="79"/>
    </location>
</feature>
<feature type="region of interest" description="Disordered" evidence="1">
    <location>
        <begin position="25"/>
        <end position="47"/>
    </location>
</feature>
<dbReference type="EMBL" id="CADCWM010000147">
    <property type="protein sequence ID" value="CAA9546486.1"/>
    <property type="molecule type" value="Genomic_DNA"/>
</dbReference>
<feature type="non-terminal residue" evidence="2">
    <location>
        <position position="1"/>
    </location>
</feature>
<organism evidence="2">
    <name type="scientific">uncultured Thermomicrobiales bacterium</name>
    <dbReference type="NCBI Taxonomy" id="1645740"/>
    <lineage>
        <taxon>Bacteria</taxon>
        <taxon>Pseudomonadati</taxon>
        <taxon>Thermomicrobiota</taxon>
        <taxon>Thermomicrobia</taxon>
        <taxon>Thermomicrobiales</taxon>
        <taxon>environmental samples</taxon>
    </lineage>
</organism>
<reference evidence="2" key="1">
    <citation type="submission" date="2020-02" db="EMBL/GenBank/DDBJ databases">
        <authorList>
            <person name="Meier V. D."/>
        </authorList>
    </citation>
    <scope>NUCLEOTIDE SEQUENCE</scope>
    <source>
        <strain evidence="2">AVDCRST_MAG88</strain>
    </source>
</reference>
<gene>
    <name evidence="2" type="ORF">AVDCRST_MAG88-457</name>
</gene>
<proteinExistence type="predicted"/>
<sequence>CTPCSVPVANTWWPTTTRRCSAWPAHTRRAPIPSSNSRTRRSTSCWPSMPSRWRRRHGRPQSPLCARRALAWWSATGPR</sequence>
<evidence type="ECO:0000313" key="2">
    <source>
        <dbReference type="EMBL" id="CAA9546486.1"/>
    </source>
</evidence>
<protein>
    <submittedName>
        <fullName evidence="2">Uncharacterized protein</fullName>
    </submittedName>
</protein>
<name>A0A6J4UBT1_9BACT</name>
<accession>A0A6J4UBT1</accession>
<dbReference type="AlphaFoldDB" id="A0A6J4UBT1"/>
<evidence type="ECO:0000256" key="1">
    <source>
        <dbReference type="SAM" id="MobiDB-lite"/>
    </source>
</evidence>